<proteinExistence type="predicted"/>
<organism evidence="1">
    <name type="scientific">marine sediment metagenome</name>
    <dbReference type="NCBI Taxonomy" id="412755"/>
    <lineage>
        <taxon>unclassified sequences</taxon>
        <taxon>metagenomes</taxon>
        <taxon>ecological metagenomes</taxon>
    </lineage>
</organism>
<dbReference type="AlphaFoldDB" id="A0A0F8YVT5"/>
<protein>
    <submittedName>
        <fullName evidence="1">Uncharacterized protein</fullName>
    </submittedName>
</protein>
<dbReference type="EMBL" id="LAZR01067176">
    <property type="protein sequence ID" value="KKK52131.1"/>
    <property type="molecule type" value="Genomic_DNA"/>
</dbReference>
<comment type="caution">
    <text evidence="1">The sequence shown here is derived from an EMBL/GenBank/DDBJ whole genome shotgun (WGS) entry which is preliminary data.</text>
</comment>
<name>A0A0F8YVT5_9ZZZZ</name>
<accession>A0A0F8YVT5</accession>
<sequence length="67" mass="7772">MKKVFVSYHFTTKNAKLNGFGNYIGEFDEEAYMNDIARFILDLEATISKLLGEKLNMEVGVKVLYFR</sequence>
<reference evidence="1" key="1">
    <citation type="journal article" date="2015" name="Nature">
        <title>Complex archaea that bridge the gap between prokaryotes and eukaryotes.</title>
        <authorList>
            <person name="Spang A."/>
            <person name="Saw J.H."/>
            <person name="Jorgensen S.L."/>
            <person name="Zaremba-Niedzwiedzka K."/>
            <person name="Martijn J."/>
            <person name="Lind A.E."/>
            <person name="van Eijk R."/>
            <person name="Schleper C."/>
            <person name="Guy L."/>
            <person name="Ettema T.J."/>
        </authorList>
    </citation>
    <scope>NUCLEOTIDE SEQUENCE</scope>
</reference>
<gene>
    <name evidence="1" type="ORF">LCGC14_3107980</name>
</gene>
<evidence type="ECO:0000313" key="1">
    <source>
        <dbReference type="EMBL" id="KKK52131.1"/>
    </source>
</evidence>